<evidence type="ECO:0000256" key="2">
    <source>
        <dbReference type="ARBA" id="ARBA00023002"/>
    </source>
</evidence>
<dbReference type="PROSITE" id="PS00086">
    <property type="entry name" value="CYTOCHROME_P450"/>
    <property type="match status" value="1"/>
</dbReference>
<evidence type="ECO:0000256" key="5">
    <source>
        <dbReference type="SAM" id="Phobius"/>
    </source>
</evidence>
<keyword evidence="1 4" id="KW-0479">Metal-binding</keyword>
<reference evidence="6 7" key="1">
    <citation type="submission" date="2024-04" db="EMBL/GenBank/DDBJ databases">
        <title>genome sequences of Mucor flavus KT1a and Helicostylum pulchrum KT1b strains isolated from the surface of a dry-aged beef.</title>
        <authorList>
            <person name="Toyotome T."/>
            <person name="Hosono M."/>
            <person name="Torimaru M."/>
            <person name="Fukuda K."/>
            <person name="Mikami N."/>
        </authorList>
    </citation>
    <scope>NUCLEOTIDE SEQUENCE [LARGE SCALE GENOMIC DNA]</scope>
    <source>
        <strain evidence="6 7">KT1a</strain>
    </source>
</reference>
<accession>A0ABP9YP27</accession>
<dbReference type="Proteomes" id="UP001473302">
    <property type="component" value="Unassembled WGS sequence"/>
</dbReference>
<dbReference type="InterPro" id="IPR036396">
    <property type="entry name" value="Cyt_P450_sf"/>
</dbReference>
<name>A0ABP9YP27_9FUNG</name>
<keyword evidence="2 4" id="KW-0560">Oxidoreductase</keyword>
<organism evidence="6 7">
    <name type="scientific">Mucor flavus</name>
    <dbReference type="NCBI Taxonomy" id="439312"/>
    <lineage>
        <taxon>Eukaryota</taxon>
        <taxon>Fungi</taxon>
        <taxon>Fungi incertae sedis</taxon>
        <taxon>Mucoromycota</taxon>
        <taxon>Mucoromycotina</taxon>
        <taxon>Mucoromycetes</taxon>
        <taxon>Mucorales</taxon>
        <taxon>Mucorineae</taxon>
        <taxon>Mucoraceae</taxon>
        <taxon>Mucor</taxon>
    </lineage>
</organism>
<evidence type="ECO:0000256" key="4">
    <source>
        <dbReference type="RuleBase" id="RU000461"/>
    </source>
</evidence>
<keyword evidence="5" id="KW-0472">Membrane</keyword>
<feature type="transmembrane region" description="Helical" evidence="5">
    <location>
        <begin position="17"/>
        <end position="37"/>
    </location>
</feature>
<dbReference type="InterPro" id="IPR001128">
    <property type="entry name" value="Cyt_P450"/>
</dbReference>
<evidence type="ECO:0000256" key="1">
    <source>
        <dbReference type="ARBA" id="ARBA00022723"/>
    </source>
</evidence>
<evidence type="ECO:0000256" key="3">
    <source>
        <dbReference type="ARBA" id="ARBA00023004"/>
    </source>
</evidence>
<comment type="similarity">
    <text evidence="4">Belongs to the cytochrome P450 family.</text>
</comment>
<keyword evidence="7" id="KW-1185">Reference proteome</keyword>
<keyword evidence="5" id="KW-0812">Transmembrane</keyword>
<dbReference type="InterPro" id="IPR017972">
    <property type="entry name" value="Cyt_P450_CS"/>
</dbReference>
<dbReference type="InterPro" id="IPR050364">
    <property type="entry name" value="Cytochrome_P450_fung"/>
</dbReference>
<proteinExistence type="inferred from homology"/>
<dbReference type="PANTHER" id="PTHR46300">
    <property type="entry name" value="P450, PUTATIVE (EUROFUNG)-RELATED-RELATED"/>
    <property type="match status" value="1"/>
</dbReference>
<evidence type="ECO:0000313" key="6">
    <source>
        <dbReference type="EMBL" id="GAA5808619.1"/>
    </source>
</evidence>
<evidence type="ECO:0008006" key="8">
    <source>
        <dbReference type="Google" id="ProtNLM"/>
    </source>
</evidence>
<dbReference type="PRINTS" id="PR00463">
    <property type="entry name" value="EP450I"/>
</dbReference>
<dbReference type="EMBL" id="BAABUK010000003">
    <property type="protein sequence ID" value="GAA5808619.1"/>
    <property type="molecule type" value="Genomic_DNA"/>
</dbReference>
<dbReference type="Gene3D" id="1.10.630.10">
    <property type="entry name" value="Cytochrome P450"/>
    <property type="match status" value="1"/>
</dbReference>
<dbReference type="SUPFAM" id="SSF48264">
    <property type="entry name" value="Cytochrome P450"/>
    <property type="match status" value="1"/>
</dbReference>
<comment type="caution">
    <text evidence="6">The sequence shown here is derived from an EMBL/GenBank/DDBJ whole genome shotgun (WGS) entry which is preliminary data.</text>
</comment>
<dbReference type="PRINTS" id="PR00385">
    <property type="entry name" value="P450"/>
</dbReference>
<dbReference type="Pfam" id="PF00067">
    <property type="entry name" value="p450"/>
    <property type="match status" value="1"/>
</dbReference>
<dbReference type="InterPro" id="IPR002401">
    <property type="entry name" value="Cyt_P450_E_grp-I"/>
</dbReference>
<protein>
    <recommendedName>
        <fullName evidence="8">Cytochrome P450</fullName>
    </recommendedName>
</protein>
<keyword evidence="5" id="KW-1133">Transmembrane helix</keyword>
<sequence length="547" mass="62054">MDQFNKLIKPNFANKDVLPIVSITAAASIFYATYQMFHFQKKVVSKQIPVPGSSYPYVGHMLSLGELPGKTVAKWHDELGPIIRLRMGVLDWIMVNDPILAHKIFVVKGAETSHRPHNTYAHNSDALGEKGVAFAQPNNRWKENRAAALSVLAPKHIEKYIPSINKEAKDLVTRFIESTEKDGGVDPFKHLELNSLNVITETCFSKRFDSVEDPEFIKLSNIVETTMLYCGAENDLVNFLPIVSIYDYFFGNQAEKKNFNLNERNPHLRRMVKEATYAKGPNVIKALEDGEFKLTEEELMALALLSNEADLIVAGTDTASITLAWNIAIMCHHPDIQRKVSAEIDKFIESNGRTPHFKEREQLPYCISVMKESMRYKPTTTFGIPHTAHEDLYVDGYIIPKGASILSSMESMHMNPDVFTEPKKFDPERFLNNIKTMQSAANGKIEERDHFNFGWGRRICPAISLAETEIFATFVQIFSRCFVEPTSDGLPDIESAVNSGLTTAPVRYKWVHSQMEHFFELSGTFFKNKMEHFTNLILCDSTILRSQ</sequence>
<keyword evidence="3 4" id="KW-0408">Iron</keyword>
<keyword evidence="4" id="KW-0503">Monooxygenase</keyword>
<evidence type="ECO:0000313" key="7">
    <source>
        <dbReference type="Proteomes" id="UP001473302"/>
    </source>
</evidence>
<keyword evidence="4" id="KW-0349">Heme</keyword>
<dbReference type="PANTHER" id="PTHR46300:SF11">
    <property type="entry name" value="OXIDOREDUCTASE, PUTATIVE-RELATED"/>
    <property type="match status" value="1"/>
</dbReference>
<gene>
    <name evidence="6" type="ORF">MFLAVUS_002011</name>
</gene>